<evidence type="ECO:0000313" key="2">
    <source>
        <dbReference type="EMBL" id="GGR33609.1"/>
    </source>
</evidence>
<evidence type="ECO:0000313" key="3">
    <source>
        <dbReference type="Proteomes" id="UP000603865"/>
    </source>
</evidence>
<proteinExistence type="predicted"/>
<feature type="signal peptide" evidence="1">
    <location>
        <begin position="1"/>
        <end position="24"/>
    </location>
</feature>
<dbReference type="AlphaFoldDB" id="A0A918CPA9"/>
<comment type="caution">
    <text evidence="2">The sequence shown here is derived from an EMBL/GenBank/DDBJ whole genome shotgun (WGS) entry which is preliminary data.</text>
</comment>
<reference evidence="2" key="2">
    <citation type="submission" date="2020-09" db="EMBL/GenBank/DDBJ databases">
        <authorList>
            <person name="Sun Q."/>
            <person name="Ohkuma M."/>
        </authorList>
    </citation>
    <scope>NUCLEOTIDE SEQUENCE</scope>
    <source>
        <strain evidence="2">JCM 31311</strain>
    </source>
</reference>
<name>A0A918CPA9_9DEIO</name>
<organism evidence="2 3">
    <name type="scientific">Deinococcus ruber</name>
    <dbReference type="NCBI Taxonomy" id="1848197"/>
    <lineage>
        <taxon>Bacteria</taxon>
        <taxon>Thermotogati</taxon>
        <taxon>Deinococcota</taxon>
        <taxon>Deinococci</taxon>
        <taxon>Deinococcales</taxon>
        <taxon>Deinococcaceae</taxon>
        <taxon>Deinococcus</taxon>
    </lineage>
</organism>
<dbReference type="EMBL" id="BMQL01000060">
    <property type="protein sequence ID" value="GGR33609.1"/>
    <property type="molecule type" value="Genomic_DNA"/>
</dbReference>
<reference evidence="2" key="1">
    <citation type="journal article" date="2014" name="Int. J. Syst. Evol. Microbiol.">
        <title>Complete genome sequence of Corynebacterium casei LMG S-19264T (=DSM 44701T), isolated from a smear-ripened cheese.</title>
        <authorList>
            <consortium name="US DOE Joint Genome Institute (JGI-PGF)"/>
            <person name="Walter F."/>
            <person name="Albersmeier A."/>
            <person name="Kalinowski J."/>
            <person name="Ruckert C."/>
        </authorList>
    </citation>
    <scope>NUCLEOTIDE SEQUENCE</scope>
    <source>
        <strain evidence="2">JCM 31311</strain>
    </source>
</reference>
<dbReference type="Proteomes" id="UP000603865">
    <property type="component" value="Unassembled WGS sequence"/>
</dbReference>
<feature type="chain" id="PRO_5037617315" evidence="1">
    <location>
        <begin position="25"/>
        <end position="151"/>
    </location>
</feature>
<gene>
    <name evidence="2" type="ORF">GCM10008957_49820</name>
</gene>
<accession>A0A918CPA9</accession>
<evidence type="ECO:0000256" key="1">
    <source>
        <dbReference type="SAM" id="SignalP"/>
    </source>
</evidence>
<keyword evidence="3" id="KW-1185">Reference proteome</keyword>
<keyword evidence="1" id="KW-0732">Signal</keyword>
<protein>
    <submittedName>
        <fullName evidence="2">Uncharacterized protein</fullName>
    </submittedName>
</protein>
<dbReference type="RefSeq" id="WP_189093232.1">
    <property type="nucleotide sequence ID" value="NZ_BMQL01000060.1"/>
</dbReference>
<sequence length="151" mass="17124">MRQPKVIRSALALIAVFSLSSGFADKYEDQVRSNLQDRYDYWYNKGGGWTQIPDLRDMDVVHEDHYITVTYTLVAGRTYKIVGACDNDCDNLDLELRDDNGNLIDRDDADDDIPIVDVTPKRTGDFKLKVIMSGCASQNGCEYGVDVYRAR</sequence>